<organism evidence="4 5">
    <name type="scientific">Vogesella aquatica</name>
    <dbReference type="NCBI Taxonomy" id="2984206"/>
    <lineage>
        <taxon>Bacteria</taxon>
        <taxon>Pseudomonadati</taxon>
        <taxon>Pseudomonadota</taxon>
        <taxon>Betaproteobacteria</taxon>
        <taxon>Neisseriales</taxon>
        <taxon>Chromobacteriaceae</taxon>
        <taxon>Vogesella</taxon>
    </lineage>
</organism>
<reference evidence="4 5" key="1">
    <citation type="submission" date="2023-01" db="EMBL/GenBank/DDBJ databases">
        <title>Novel species of the genus Vogesella isolated from rivers.</title>
        <authorList>
            <person name="Lu H."/>
        </authorList>
    </citation>
    <scope>NUCLEOTIDE SEQUENCE [LARGE SCALE GENOMIC DNA]</scope>
    <source>
        <strain evidence="4 5">DC21W</strain>
    </source>
</reference>
<evidence type="ECO:0000256" key="3">
    <source>
        <dbReference type="SAM" id="SignalP"/>
    </source>
</evidence>
<evidence type="ECO:0000313" key="5">
    <source>
        <dbReference type="Proteomes" id="UP001219956"/>
    </source>
</evidence>
<evidence type="ECO:0000313" key="4">
    <source>
        <dbReference type="EMBL" id="MDC7715705.1"/>
    </source>
</evidence>
<dbReference type="RefSeq" id="WP_272750202.1">
    <property type="nucleotide sequence ID" value="NZ_JAQQLF010000001.1"/>
</dbReference>
<dbReference type="EMBL" id="JAQQLF010000001">
    <property type="protein sequence ID" value="MDC7715705.1"/>
    <property type="molecule type" value="Genomic_DNA"/>
</dbReference>
<evidence type="ECO:0000256" key="2">
    <source>
        <dbReference type="SAM" id="MobiDB-lite"/>
    </source>
</evidence>
<feature type="coiled-coil region" evidence="1">
    <location>
        <begin position="53"/>
        <end position="108"/>
    </location>
</feature>
<comment type="caution">
    <text evidence="4">The sequence shown here is derived from an EMBL/GenBank/DDBJ whole genome shotgun (WGS) entry which is preliminary data.</text>
</comment>
<accession>A0ABT5IT10</accession>
<evidence type="ECO:0000256" key="1">
    <source>
        <dbReference type="SAM" id="Coils"/>
    </source>
</evidence>
<dbReference type="Proteomes" id="UP001219956">
    <property type="component" value="Unassembled WGS sequence"/>
</dbReference>
<sequence>MKTRFAPTALVLSLLAALSASALAFGHGDKMPRADHKAFHEAVMSGALTDAELATLKKERDTTMATIKKLRDDGNFSSADREQAKKLHQALQDKTKALIDNADRTQKRDKLPPELAQMHMKGGMHDGMCDGKPGHEQRKGAHGMPHEDMKQFRDAVISGALTDAELATLKQERSKLMDSARQNKQRPDMTQLHALTKTLISNQDRGPARTSWTDDLAPWAGGRGH</sequence>
<feature type="chain" id="PRO_5046154752" description="LTXXQ motif family protein" evidence="3">
    <location>
        <begin position="25"/>
        <end position="225"/>
    </location>
</feature>
<name>A0ABT5IT10_9NEIS</name>
<keyword evidence="3" id="KW-0732">Signal</keyword>
<protein>
    <recommendedName>
        <fullName evidence="6">LTXXQ motif family protein</fullName>
    </recommendedName>
</protein>
<proteinExistence type="predicted"/>
<evidence type="ECO:0008006" key="6">
    <source>
        <dbReference type="Google" id="ProtNLM"/>
    </source>
</evidence>
<keyword evidence="1" id="KW-0175">Coiled coil</keyword>
<gene>
    <name evidence="4" type="ORF">PQU95_00535</name>
</gene>
<feature type="signal peptide" evidence="3">
    <location>
        <begin position="1"/>
        <end position="24"/>
    </location>
</feature>
<keyword evidence="5" id="KW-1185">Reference proteome</keyword>
<feature type="region of interest" description="Disordered" evidence="2">
    <location>
        <begin position="201"/>
        <end position="225"/>
    </location>
</feature>